<dbReference type="EMBL" id="AZGY01000004">
    <property type="protein sequence ID" value="KZZ98909.1"/>
    <property type="molecule type" value="Genomic_DNA"/>
</dbReference>
<organism evidence="4 5">
    <name type="scientific">Moelleriella libera RCEF 2490</name>
    <dbReference type="NCBI Taxonomy" id="1081109"/>
    <lineage>
        <taxon>Eukaryota</taxon>
        <taxon>Fungi</taxon>
        <taxon>Dikarya</taxon>
        <taxon>Ascomycota</taxon>
        <taxon>Pezizomycotina</taxon>
        <taxon>Sordariomycetes</taxon>
        <taxon>Hypocreomycetidae</taxon>
        <taxon>Hypocreales</taxon>
        <taxon>Clavicipitaceae</taxon>
        <taxon>Moelleriella</taxon>
    </lineage>
</organism>
<name>A0A168EKZ3_9HYPO</name>
<evidence type="ECO:0000256" key="2">
    <source>
        <dbReference type="ARBA" id="ARBA00035112"/>
    </source>
</evidence>
<dbReference type="Proteomes" id="UP000078544">
    <property type="component" value="Unassembled WGS sequence"/>
</dbReference>
<dbReference type="STRING" id="1081109.A0A168EKZ3"/>
<protein>
    <submittedName>
        <fullName evidence="4">Uncharacterized protein</fullName>
    </submittedName>
</protein>
<comment type="pathway">
    <text evidence="1">Mycotoxin biosynthesis.</text>
</comment>
<accession>A0A168EKZ3</accession>
<evidence type="ECO:0000313" key="5">
    <source>
        <dbReference type="Proteomes" id="UP000078544"/>
    </source>
</evidence>
<dbReference type="AlphaFoldDB" id="A0A168EKZ3"/>
<comment type="similarity">
    <text evidence="2">Belongs to the ustYa family.</text>
</comment>
<sequence>MAPLSTQTKRRHRVFLLGLFTTLVVFSSLFTYFMLMPFSKFSAASSAASGGDGGSNVPSQQQQQQQQQHKLTGSIIRADLRALQKSSREAEFAPPPQKHQQQHRDSQHEDEFWREDVLFPPNGGYFAVISGGAQQQQQQQQQGSGDAVTGAGGGLGLAMFHQLRCLTTLRAEMQRLRDVVAVLEGSDGNGGDGLKRRRAPSSPMMHDEAHCFEYLRQSLLCSSDATIERPKLRNDGKWIIDGMGKRTCKDWDILYRASARTDRDPILPNDV</sequence>
<dbReference type="GO" id="GO:0043386">
    <property type="term" value="P:mycotoxin biosynthetic process"/>
    <property type="evidence" value="ECO:0007669"/>
    <property type="project" value="InterPro"/>
</dbReference>
<dbReference type="InterPro" id="IPR021765">
    <property type="entry name" value="UstYa-like"/>
</dbReference>
<dbReference type="PANTHER" id="PTHR33365">
    <property type="entry name" value="YALI0B05434P"/>
    <property type="match status" value="1"/>
</dbReference>
<evidence type="ECO:0000256" key="3">
    <source>
        <dbReference type="SAM" id="MobiDB-lite"/>
    </source>
</evidence>
<feature type="region of interest" description="Disordered" evidence="3">
    <location>
        <begin position="85"/>
        <end position="110"/>
    </location>
</feature>
<dbReference type="OrthoDB" id="3687641at2759"/>
<comment type="caution">
    <text evidence="4">The sequence shown here is derived from an EMBL/GenBank/DDBJ whole genome shotgun (WGS) entry which is preliminary data.</text>
</comment>
<feature type="region of interest" description="Disordered" evidence="3">
    <location>
        <begin position="45"/>
        <end position="71"/>
    </location>
</feature>
<evidence type="ECO:0000256" key="1">
    <source>
        <dbReference type="ARBA" id="ARBA00004685"/>
    </source>
</evidence>
<gene>
    <name evidence="4" type="ORF">AAL_02460</name>
</gene>
<keyword evidence="5" id="KW-1185">Reference proteome</keyword>
<reference evidence="4 5" key="1">
    <citation type="journal article" date="2016" name="Genome Biol. Evol.">
        <title>Divergent and convergent evolution of fungal pathogenicity.</title>
        <authorList>
            <person name="Shang Y."/>
            <person name="Xiao G."/>
            <person name="Zheng P."/>
            <person name="Cen K."/>
            <person name="Zhan S."/>
            <person name="Wang C."/>
        </authorList>
    </citation>
    <scope>NUCLEOTIDE SEQUENCE [LARGE SCALE GENOMIC DNA]</scope>
    <source>
        <strain evidence="4 5">RCEF 2490</strain>
    </source>
</reference>
<dbReference type="PANTHER" id="PTHR33365:SF4">
    <property type="entry name" value="CYCLOCHLOROTINE BIOSYNTHESIS PROTEIN O"/>
    <property type="match status" value="1"/>
</dbReference>
<evidence type="ECO:0000313" key="4">
    <source>
        <dbReference type="EMBL" id="KZZ98909.1"/>
    </source>
</evidence>
<dbReference type="Pfam" id="PF11807">
    <property type="entry name" value="UstYa"/>
    <property type="match status" value="1"/>
</dbReference>
<proteinExistence type="inferred from homology"/>